<dbReference type="InterPro" id="IPR023353">
    <property type="entry name" value="LemA-like_dom_sf"/>
</dbReference>
<reference evidence="3 4" key="1">
    <citation type="submission" date="2017-06" db="EMBL/GenBank/DDBJ databases">
        <title>Raineya orbicola gen. nov., sp. nov. a slightly thermophilic bacterium of the phylum Bacteroidetes and the description of Raineyaceae fam. nov.</title>
        <authorList>
            <person name="Albuquerque L."/>
            <person name="Polonia A.R.M."/>
            <person name="Barroso C."/>
            <person name="Froufe H.J.C."/>
            <person name="Lage O."/>
            <person name="Lobo-Da-Cunha A."/>
            <person name="Egas C."/>
            <person name="Da Costa M.S."/>
        </authorList>
    </citation>
    <scope>NUCLEOTIDE SEQUENCE [LARGE SCALE GENOMIC DNA]</scope>
    <source>
        <strain evidence="3 4">SPSPC-11</strain>
    </source>
</reference>
<feature type="transmembrane region" description="Helical" evidence="2">
    <location>
        <begin position="6"/>
        <end position="27"/>
    </location>
</feature>
<gene>
    <name evidence="3" type="ORF">Rain11_1105</name>
</gene>
<evidence type="ECO:0000313" key="3">
    <source>
        <dbReference type="EMBL" id="PKQ69908.1"/>
    </source>
</evidence>
<keyword evidence="1" id="KW-0175">Coiled coil</keyword>
<name>A0A2N3II28_9BACT</name>
<sequence>MTFGAAGLIPIFLALFSLLFLVALLSYNTLKRTKKTLEENFENYLQAIQEKAQITTHLANLIQAKGDFLHTYDLILKLCSTIQGIDVPVKERLRAEKSLQKEIAVMQELAHSVTELVQDANIQKKVSDLQNSENQTEQLYRKYAFSLKYYNNFTQKIPSKWVAQVAGFRNLSLQ</sequence>
<comment type="caution">
    <text evidence="3">The sequence shown here is derived from an EMBL/GenBank/DDBJ whole genome shotgun (WGS) entry which is preliminary data.</text>
</comment>
<feature type="coiled-coil region" evidence="1">
    <location>
        <begin position="27"/>
        <end position="54"/>
    </location>
</feature>
<dbReference type="SUPFAM" id="SSF140478">
    <property type="entry name" value="LemA-like"/>
    <property type="match status" value="1"/>
</dbReference>
<dbReference type="EMBL" id="NKXO01000014">
    <property type="protein sequence ID" value="PKQ69908.1"/>
    <property type="molecule type" value="Genomic_DNA"/>
</dbReference>
<organism evidence="3 4">
    <name type="scientific">Raineya orbicola</name>
    <dbReference type="NCBI Taxonomy" id="2016530"/>
    <lineage>
        <taxon>Bacteria</taxon>
        <taxon>Pseudomonadati</taxon>
        <taxon>Bacteroidota</taxon>
        <taxon>Cytophagia</taxon>
        <taxon>Cytophagales</taxon>
        <taxon>Raineyaceae</taxon>
        <taxon>Raineya</taxon>
    </lineage>
</organism>
<keyword evidence="2" id="KW-0472">Membrane</keyword>
<evidence type="ECO:0000256" key="1">
    <source>
        <dbReference type="SAM" id="Coils"/>
    </source>
</evidence>
<evidence type="ECO:0000313" key="4">
    <source>
        <dbReference type="Proteomes" id="UP000233387"/>
    </source>
</evidence>
<keyword evidence="2" id="KW-1133">Transmembrane helix</keyword>
<keyword evidence="2" id="KW-0812">Transmembrane</keyword>
<dbReference type="RefSeq" id="WP_101358371.1">
    <property type="nucleotide sequence ID" value="NZ_NKXO01000014.1"/>
</dbReference>
<keyword evidence="4" id="KW-1185">Reference proteome</keyword>
<dbReference type="AlphaFoldDB" id="A0A2N3II28"/>
<dbReference type="Gene3D" id="1.20.1440.20">
    <property type="entry name" value="LemA-like domain"/>
    <property type="match status" value="1"/>
</dbReference>
<proteinExistence type="predicted"/>
<evidence type="ECO:0000256" key="2">
    <source>
        <dbReference type="SAM" id="Phobius"/>
    </source>
</evidence>
<protein>
    <submittedName>
        <fullName evidence="3">LemA family</fullName>
    </submittedName>
</protein>
<accession>A0A2N3II28</accession>
<dbReference type="Proteomes" id="UP000233387">
    <property type="component" value="Unassembled WGS sequence"/>
</dbReference>